<feature type="compositionally biased region" description="Polar residues" evidence="1">
    <location>
        <begin position="150"/>
        <end position="179"/>
    </location>
</feature>
<feature type="region of interest" description="Disordered" evidence="1">
    <location>
        <begin position="150"/>
        <end position="198"/>
    </location>
</feature>
<gene>
    <name evidence="2" type="ORF">PG999_010380</name>
</gene>
<comment type="caution">
    <text evidence="2">The sequence shown here is derived from an EMBL/GenBank/DDBJ whole genome shotgun (WGS) entry which is preliminary data.</text>
</comment>
<sequence>MSTLDEDYFSSTWQVGCDWLVKTAGGHEPLIQSFKNIINSEVSGLNGRVPRSDLLWSAASKLWSEVCGDDQLGERRPALQGLAAQDDMLDFATVKNVTAAPYKTVDELIYALMKVPAAKRHQFTFSCRLPESTHGGLANSVWAKHLSPTISTQTSAASPPQESQSEQANTAKPDIQTSKGPGLKPTVAKAKTKKPQATAPVAVAVQDLPSLGNPPAHPVDCDSYEVKLPRGVRVANRVEPYIGTLNKILGIILQVVKKQNAVQIKTHQARSNRGLSKELIDFDNEYKARRAYDIFLRWAADMYRGGEPKDLLRFVAEAMGSEADEMRDRCKEVARFIDQKMNLQCQGAAPAENPENSHLPTLERGDAMSKHNGHLELMPETRRIQINNLRTSPSVQVKWEHQDVSSALIDEPRHNSPESRDELEQRVNDIWELATYDEDLEFLGDMRSCRDGFEELGSQMLRGQIHMPYFFERMHATFFQVITLLKTSVRSSRSLSA</sequence>
<reference evidence="2 3" key="1">
    <citation type="submission" date="2023-01" db="EMBL/GenBank/DDBJ databases">
        <title>Analysis of 21 Apiospora genomes using comparative genomics revels a genus with tremendous synthesis potential of carbohydrate active enzymes and secondary metabolites.</title>
        <authorList>
            <person name="Sorensen T."/>
        </authorList>
    </citation>
    <scope>NUCLEOTIDE SEQUENCE [LARGE SCALE GENOMIC DNA]</scope>
    <source>
        <strain evidence="2 3">CBS 117206</strain>
    </source>
</reference>
<proteinExistence type="predicted"/>
<feature type="compositionally biased region" description="Low complexity" evidence="1">
    <location>
        <begin position="184"/>
        <end position="198"/>
    </location>
</feature>
<accession>A0AAW0QCE1</accession>
<evidence type="ECO:0000313" key="3">
    <source>
        <dbReference type="Proteomes" id="UP001392437"/>
    </source>
</evidence>
<evidence type="ECO:0000256" key="1">
    <source>
        <dbReference type="SAM" id="MobiDB-lite"/>
    </source>
</evidence>
<dbReference type="Proteomes" id="UP001392437">
    <property type="component" value="Unassembled WGS sequence"/>
</dbReference>
<organism evidence="2 3">
    <name type="scientific">Apiospora kogelbergensis</name>
    <dbReference type="NCBI Taxonomy" id="1337665"/>
    <lineage>
        <taxon>Eukaryota</taxon>
        <taxon>Fungi</taxon>
        <taxon>Dikarya</taxon>
        <taxon>Ascomycota</taxon>
        <taxon>Pezizomycotina</taxon>
        <taxon>Sordariomycetes</taxon>
        <taxon>Xylariomycetidae</taxon>
        <taxon>Amphisphaeriales</taxon>
        <taxon>Apiosporaceae</taxon>
        <taxon>Apiospora</taxon>
    </lineage>
</organism>
<keyword evidence="3" id="KW-1185">Reference proteome</keyword>
<evidence type="ECO:0000313" key="2">
    <source>
        <dbReference type="EMBL" id="KAK8100006.1"/>
    </source>
</evidence>
<name>A0AAW0QCE1_9PEZI</name>
<protein>
    <submittedName>
        <fullName evidence="2">Uncharacterized protein</fullName>
    </submittedName>
</protein>
<dbReference type="EMBL" id="JAQQWP010000009">
    <property type="protein sequence ID" value="KAK8100006.1"/>
    <property type="molecule type" value="Genomic_DNA"/>
</dbReference>
<dbReference type="AlphaFoldDB" id="A0AAW0QCE1"/>